<feature type="compositionally biased region" description="Basic and acidic residues" evidence="11">
    <location>
        <begin position="178"/>
        <end position="212"/>
    </location>
</feature>
<comment type="catalytic activity">
    <reaction evidence="8">
        <text>L-threonyl-[protein] + ATP = O-phospho-L-threonyl-[protein] + ADP + H(+)</text>
        <dbReference type="Rhea" id="RHEA:46608"/>
        <dbReference type="Rhea" id="RHEA-COMP:11060"/>
        <dbReference type="Rhea" id="RHEA-COMP:11605"/>
        <dbReference type="ChEBI" id="CHEBI:15378"/>
        <dbReference type="ChEBI" id="CHEBI:30013"/>
        <dbReference type="ChEBI" id="CHEBI:30616"/>
        <dbReference type="ChEBI" id="CHEBI:61977"/>
        <dbReference type="ChEBI" id="CHEBI:456216"/>
        <dbReference type="EC" id="2.7.11.22"/>
    </reaction>
</comment>
<dbReference type="PROSITE" id="PS00107">
    <property type="entry name" value="PROTEIN_KINASE_ATP"/>
    <property type="match status" value="1"/>
</dbReference>
<keyword evidence="5 10" id="KW-0547">Nucleotide-binding</keyword>
<feature type="compositionally biased region" description="Polar residues" evidence="11">
    <location>
        <begin position="322"/>
        <end position="336"/>
    </location>
</feature>
<dbReference type="STRING" id="1441469.A0A225B103"/>
<evidence type="ECO:0000256" key="9">
    <source>
        <dbReference type="ARBA" id="ARBA00048367"/>
    </source>
</evidence>
<comment type="similarity">
    <text evidence="1">Belongs to the protein kinase superfamily. CMGC Ser/Thr protein kinase family. CDC2/CDKX subfamily.</text>
</comment>
<feature type="compositionally biased region" description="Basic and acidic residues" evidence="11">
    <location>
        <begin position="225"/>
        <end position="238"/>
    </location>
</feature>
<dbReference type="AlphaFoldDB" id="A0A225B103"/>
<dbReference type="Pfam" id="PF00069">
    <property type="entry name" value="Pkinase"/>
    <property type="match status" value="1"/>
</dbReference>
<keyword evidence="4" id="KW-0808">Transferase</keyword>
<dbReference type="InterPro" id="IPR000719">
    <property type="entry name" value="Prot_kinase_dom"/>
</dbReference>
<evidence type="ECO:0000259" key="12">
    <source>
        <dbReference type="PROSITE" id="PS50011"/>
    </source>
</evidence>
<gene>
    <name evidence="13" type="ORF">UA08_00409</name>
</gene>
<accession>A0A225B103</accession>
<dbReference type="GO" id="GO:0008024">
    <property type="term" value="C:cyclin/CDK positive transcription elongation factor complex"/>
    <property type="evidence" value="ECO:0007669"/>
    <property type="project" value="TreeGrafter"/>
</dbReference>
<evidence type="ECO:0000256" key="7">
    <source>
        <dbReference type="ARBA" id="ARBA00022840"/>
    </source>
</evidence>
<comment type="catalytic activity">
    <reaction evidence="9">
        <text>L-seryl-[protein] + ATP = O-phospho-L-seryl-[protein] + ADP + H(+)</text>
        <dbReference type="Rhea" id="RHEA:17989"/>
        <dbReference type="Rhea" id="RHEA-COMP:9863"/>
        <dbReference type="Rhea" id="RHEA-COMP:11604"/>
        <dbReference type="ChEBI" id="CHEBI:15378"/>
        <dbReference type="ChEBI" id="CHEBI:29999"/>
        <dbReference type="ChEBI" id="CHEBI:30616"/>
        <dbReference type="ChEBI" id="CHEBI:83421"/>
        <dbReference type="ChEBI" id="CHEBI:456216"/>
        <dbReference type="EC" id="2.7.11.22"/>
    </reaction>
</comment>
<dbReference type="GO" id="GO:0005524">
    <property type="term" value="F:ATP binding"/>
    <property type="evidence" value="ECO:0007669"/>
    <property type="project" value="UniProtKB-UniRule"/>
</dbReference>
<feature type="domain" description="Protein kinase" evidence="12">
    <location>
        <begin position="687"/>
        <end position="972"/>
    </location>
</feature>
<name>A0A225B103_TALAT</name>
<keyword evidence="6" id="KW-0418">Kinase</keyword>
<dbReference type="SUPFAM" id="SSF56112">
    <property type="entry name" value="Protein kinase-like (PK-like)"/>
    <property type="match status" value="1"/>
</dbReference>
<feature type="compositionally biased region" description="Basic residues" evidence="11">
    <location>
        <begin position="43"/>
        <end position="53"/>
    </location>
</feature>
<evidence type="ECO:0000256" key="1">
    <source>
        <dbReference type="ARBA" id="ARBA00006485"/>
    </source>
</evidence>
<evidence type="ECO:0000256" key="8">
    <source>
        <dbReference type="ARBA" id="ARBA00047811"/>
    </source>
</evidence>
<feature type="compositionally biased region" description="Polar residues" evidence="11">
    <location>
        <begin position="368"/>
        <end position="397"/>
    </location>
</feature>
<dbReference type="CDD" id="cd07840">
    <property type="entry name" value="STKc_CDK9_like"/>
    <property type="match status" value="1"/>
</dbReference>
<dbReference type="OrthoDB" id="204883at2759"/>
<dbReference type="Proteomes" id="UP000214365">
    <property type="component" value="Unassembled WGS sequence"/>
</dbReference>
<keyword evidence="7 10" id="KW-0067">ATP-binding</keyword>
<feature type="compositionally biased region" description="Polar residues" evidence="11">
    <location>
        <begin position="102"/>
        <end position="113"/>
    </location>
</feature>
<dbReference type="PANTHER" id="PTHR24056">
    <property type="entry name" value="CELL DIVISION PROTEIN KINASE"/>
    <property type="match status" value="1"/>
</dbReference>
<dbReference type="FunFam" id="1.10.510.10:FF:000440">
    <property type="entry name" value="Serine/threonine-protein kinase bur1"/>
    <property type="match status" value="1"/>
</dbReference>
<feature type="region of interest" description="Disordered" evidence="11">
    <location>
        <begin position="1"/>
        <end position="670"/>
    </location>
</feature>
<feature type="compositionally biased region" description="Basic residues" evidence="11">
    <location>
        <begin position="659"/>
        <end position="668"/>
    </location>
</feature>
<sequence>MAGSRRSPGLRDEWRIAQGPQDNSAPGRDFARDRDRATEQSRGRNRHRGRHRPGGPDHRSRSPLSSRLGPPSGYEDPSKLREPSPRASVPSREIPPTHRGPSLSSSRSFATNQDVRRFQETNGQLIGKLPGQDDAFVENSSQGGRNRSPRGPRRDRNRKTRNPARHARGQLNQRGKPSKRERYRERNFKGQPYESREPERARFRRDSGDTIHRSISPVSAYGGYNERDQSRHSPDSRRSRSPMPLSPNRDDRMSSNKFLQPEAADLGRSPSPSRSIFAPEAEARDSFDKAYVSESFPRRGMTNAKQQSNSQYPPSHPRLESRQYTPPQFVASNSSYHGSPEPGSPRSSGRGGRSSHSGNFSRHGSFSPHQAHSQGLYHQSQGPNPNTMSMTHTSTPQRGGYHRGGYQDRRFPNHSPPSFNRPGSHRGRGHFNNLQWVASGPGNRLEQQGSPISHNRSGSNTPQYQHSQSNEELPFGGHQDDVPRFSGNVHMADSQSKPNSENGDVQKMPPPTREPTSTLTTPAKEGGKFSFAFKSKANLAPPPKPVPDLAQRMQVREPPRAPGLSSRAPEPSPRNRLSGPPPPPNYKQDYRPDRKDRDREFHRGRGGRDDRRDFHPRNPRDQRREDRRFDPREARRRDDHRPNFKYERRRDRSPEPKRQQRIIKRLKPRPVLPEEFRNSDSVYYRKPGDESVIGAGTYGKVFKAIHIYTQDKVALKRIRMEGEKDGFPVTAVREIKLLQHLRHDNIVSLLEVMVEKNECFMVFEYLSHDLTGLINHPTFTLTESHKKDLAKQMFGGLQYLHHRGVLHRDIKAANILISNRGLLKYADFGLARFFSKSHQLDYTNRVITIWYRPPELLLGDTRYGPAVDIWSAACVFMEMFTKKAIFPGDGKELSQLNKLYGSLGTPTRTDWPGIVDMPWVELMGPTERKKRVFEDTYRDFISPGALDLVCQIFQYDPAKRPTADEVLAHPYFTAEEPGPQQATELENIEGDWHEFESKALRRERDREARRDREKEKEKRRASTGPPQEAERDRKRQRQGGDVAQNHE</sequence>
<dbReference type="InterPro" id="IPR017441">
    <property type="entry name" value="Protein_kinase_ATP_BS"/>
</dbReference>
<dbReference type="PROSITE" id="PS50011">
    <property type="entry name" value="PROTEIN_KINASE_DOM"/>
    <property type="match status" value="1"/>
</dbReference>
<organism evidence="13 14">
    <name type="scientific">Talaromyces atroroseus</name>
    <dbReference type="NCBI Taxonomy" id="1441469"/>
    <lineage>
        <taxon>Eukaryota</taxon>
        <taxon>Fungi</taxon>
        <taxon>Dikarya</taxon>
        <taxon>Ascomycota</taxon>
        <taxon>Pezizomycotina</taxon>
        <taxon>Eurotiomycetes</taxon>
        <taxon>Eurotiomycetidae</taxon>
        <taxon>Eurotiales</taxon>
        <taxon>Trichocomaceae</taxon>
        <taxon>Talaromyces</taxon>
        <taxon>Talaromyces sect. Trachyspermi</taxon>
    </lineage>
</organism>
<feature type="region of interest" description="Disordered" evidence="11">
    <location>
        <begin position="991"/>
        <end position="1047"/>
    </location>
</feature>
<dbReference type="Gene3D" id="1.10.510.10">
    <property type="entry name" value="Transferase(Phosphotransferase) domain 1"/>
    <property type="match status" value="1"/>
</dbReference>
<evidence type="ECO:0000256" key="10">
    <source>
        <dbReference type="PROSITE-ProRule" id="PRU10141"/>
    </source>
</evidence>
<evidence type="ECO:0000256" key="4">
    <source>
        <dbReference type="ARBA" id="ARBA00022679"/>
    </source>
</evidence>
<dbReference type="EC" id="2.7.11.22" evidence="2"/>
<dbReference type="FunFam" id="3.30.200.20:FF:000270">
    <property type="entry name" value="Serine/threonine-protein kinase bur1"/>
    <property type="match status" value="1"/>
</dbReference>
<dbReference type="GO" id="GO:0032968">
    <property type="term" value="P:positive regulation of transcription elongation by RNA polymerase II"/>
    <property type="evidence" value="ECO:0007669"/>
    <property type="project" value="TreeGrafter"/>
</dbReference>
<evidence type="ECO:0000313" key="13">
    <source>
        <dbReference type="EMBL" id="OKL64384.1"/>
    </source>
</evidence>
<evidence type="ECO:0000256" key="11">
    <source>
        <dbReference type="SAM" id="MobiDB-lite"/>
    </source>
</evidence>
<dbReference type="InterPro" id="IPR008271">
    <property type="entry name" value="Ser/Thr_kinase_AS"/>
</dbReference>
<feature type="compositionally biased region" description="Basic and acidic residues" evidence="11">
    <location>
        <begin position="991"/>
        <end position="1020"/>
    </location>
</feature>
<feature type="compositionally biased region" description="Polar residues" evidence="11">
    <location>
        <begin position="493"/>
        <end position="503"/>
    </location>
</feature>
<dbReference type="PROSITE" id="PS00108">
    <property type="entry name" value="PROTEIN_KINASE_ST"/>
    <property type="match status" value="1"/>
</dbReference>
<feature type="compositionally biased region" description="Low complexity" evidence="11">
    <location>
        <begin position="62"/>
        <end position="73"/>
    </location>
</feature>
<protein>
    <recommendedName>
        <fullName evidence="2">cyclin-dependent kinase</fullName>
        <ecNumber evidence="2">2.7.11.22</ecNumber>
    </recommendedName>
</protein>
<evidence type="ECO:0000256" key="6">
    <source>
        <dbReference type="ARBA" id="ARBA00022777"/>
    </source>
</evidence>
<dbReference type="SMART" id="SM00220">
    <property type="entry name" value="S_TKc"/>
    <property type="match status" value="1"/>
</dbReference>
<evidence type="ECO:0000256" key="5">
    <source>
        <dbReference type="ARBA" id="ARBA00022741"/>
    </source>
</evidence>
<dbReference type="RefSeq" id="XP_020124505.1">
    <property type="nucleotide sequence ID" value="XM_020260212.1"/>
</dbReference>
<comment type="caution">
    <text evidence="13">The sequence shown here is derived from an EMBL/GenBank/DDBJ whole genome shotgun (WGS) entry which is preliminary data.</text>
</comment>
<evidence type="ECO:0000313" key="14">
    <source>
        <dbReference type="Proteomes" id="UP000214365"/>
    </source>
</evidence>
<dbReference type="GO" id="GO:0008353">
    <property type="term" value="F:RNA polymerase II CTD heptapeptide repeat kinase activity"/>
    <property type="evidence" value="ECO:0007669"/>
    <property type="project" value="TreeGrafter"/>
</dbReference>
<feature type="compositionally biased region" description="Polar residues" evidence="11">
    <location>
        <begin position="303"/>
        <end position="313"/>
    </location>
</feature>
<keyword evidence="3" id="KW-0723">Serine/threonine-protein kinase</keyword>
<dbReference type="InterPro" id="IPR011009">
    <property type="entry name" value="Kinase-like_dom_sf"/>
</dbReference>
<feature type="compositionally biased region" description="Basic and acidic residues" evidence="11">
    <location>
        <begin position="588"/>
        <end position="658"/>
    </location>
</feature>
<feature type="compositionally biased region" description="Polar residues" evidence="11">
    <location>
        <begin position="445"/>
        <end position="471"/>
    </location>
</feature>
<dbReference type="PANTHER" id="PTHR24056:SF546">
    <property type="entry name" value="CYCLIN-DEPENDENT KINASE 12"/>
    <property type="match status" value="1"/>
</dbReference>
<feature type="compositionally biased region" description="Low complexity" evidence="11">
    <location>
        <begin position="337"/>
        <end position="367"/>
    </location>
</feature>
<feature type="compositionally biased region" description="Basic residues" evidence="11">
    <location>
        <begin position="147"/>
        <end position="168"/>
    </location>
</feature>
<dbReference type="InterPro" id="IPR050108">
    <property type="entry name" value="CDK"/>
</dbReference>
<evidence type="ECO:0000256" key="3">
    <source>
        <dbReference type="ARBA" id="ARBA00022527"/>
    </source>
</evidence>
<dbReference type="GO" id="GO:0004693">
    <property type="term" value="F:cyclin-dependent protein serine/threonine kinase activity"/>
    <property type="evidence" value="ECO:0007669"/>
    <property type="project" value="UniProtKB-EC"/>
</dbReference>
<reference evidence="13 14" key="1">
    <citation type="submission" date="2015-06" db="EMBL/GenBank/DDBJ databases">
        <title>Talaromyces atroroseus IBT 11181 draft genome.</title>
        <authorList>
            <person name="Rasmussen K.B."/>
            <person name="Rasmussen S."/>
            <person name="Petersen B."/>
            <person name="Sicheritz-Ponten T."/>
            <person name="Mortensen U.H."/>
            <person name="Thrane U."/>
        </authorList>
    </citation>
    <scope>NUCLEOTIDE SEQUENCE [LARGE SCALE GENOMIC DNA]</scope>
    <source>
        <strain evidence="13 14">IBT 11181</strain>
    </source>
</reference>
<feature type="compositionally biased region" description="Basic and acidic residues" evidence="11">
    <location>
        <begin position="29"/>
        <end position="42"/>
    </location>
</feature>
<feature type="binding site" evidence="10">
    <location>
        <position position="716"/>
    </location>
    <ligand>
        <name>ATP</name>
        <dbReference type="ChEBI" id="CHEBI:30616"/>
    </ligand>
</feature>
<dbReference type="Gene3D" id="3.30.200.20">
    <property type="entry name" value="Phosphorylase Kinase, domain 1"/>
    <property type="match status" value="1"/>
</dbReference>
<evidence type="ECO:0000256" key="2">
    <source>
        <dbReference type="ARBA" id="ARBA00012425"/>
    </source>
</evidence>
<dbReference type="EMBL" id="LFMY01000001">
    <property type="protein sequence ID" value="OKL64384.1"/>
    <property type="molecule type" value="Genomic_DNA"/>
</dbReference>
<dbReference type="GeneID" id="31000164"/>
<keyword evidence="14" id="KW-1185">Reference proteome</keyword>
<dbReference type="GO" id="GO:0030332">
    <property type="term" value="F:cyclin binding"/>
    <property type="evidence" value="ECO:0007669"/>
    <property type="project" value="TreeGrafter"/>
</dbReference>
<proteinExistence type="inferred from homology"/>